<gene>
    <name evidence="2" type="ORF">FG486_08365</name>
</gene>
<reference evidence="2 3" key="1">
    <citation type="journal article" date="1994" name="Int. J. Syst. Bacteriol.">
        <title>Phylogenetic positions of novel aerobic, bacteriochlorophyll a-containing bacteria and description of Roseococcus thiosulfatophilus gen. nov., sp. nov., Erythromicrobium ramosum gen. nov., sp. nov., and Erythrobacter litoralis sp. nov.</title>
        <authorList>
            <person name="Yurkov V."/>
            <person name="Stackebrandt E."/>
            <person name="Holmes A."/>
            <person name="Fuerst J.A."/>
            <person name="Hugenholtz P."/>
            <person name="Golecki J."/>
            <person name="Gad'on N."/>
            <person name="Gorlenko V.M."/>
            <person name="Kompantseva E.I."/>
            <person name="Drews G."/>
        </authorList>
    </citation>
    <scope>NUCLEOTIDE SEQUENCE [LARGE SCALE GENOMIC DNA]</scope>
    <source>
        <strain evidence="2 3">KR-99</strain>
    </source>
</reference>
<protein>
    <recommendedName>
        <fullName evidence="1">Anti-sigma factor NepR domain-containing protein</fullName>
    </recommendedName>
</protein>
<dbReference type="AlphaFoldDB" id="A0A7V8RD84"/>
<accession>A0A7V8RD84</accession>
<evidence type="ECO:0000313" key="2">
    <source>
        <dbReference type="EMBL" id="MBA1374351.1"/>
    </source>
</evidence>
<dbReference type="Proteomes" id="UP000589292">
    <property type="component" value="Unassembled WGS sequence"/>
</dbReference>
<proteinExistence type="predicted"/>
<evidence type="ECO:0000313" key="3">
    <source>
        <dbReference type="Proteomes" id="UP000589292"/>
    </source>
</evidence>
<dbReference type="Pfam" id="PF18557">
    <property type="entry name" value="NepR"/>
    <property type="match status" value="1"/>
</dbReference>
<keyword evidence="3" id="KW-1185">Reference proteome</keyword>
<sequence length="95" mass="10466">MVGAVVFNPGVMLRPDLASSPWAGREVKTVRGASSLDRLEASAMRTSCFDPMLMRQARIGRSLREVYDGVADSPMPDQFDALLSELDKIAVPERR</sequence>
<feature type="domain" description="Anti-sigma factor NepR" evidence="1">
    <location>
        <begin position="56"/>
        <end position="88"/>
    </location>
</feature>
<comment type="caution">
    <text evidence="2">The sequence shown here is derived from an EMBL/GenBank/DDBJ whole genome shotgun (WGS) entry which is preliminary data.</text>
</comment>
<dbReference type="InterPro" id="IPR041649">
    <property type="entry name" value="NepR"/>
</dbReference>
<dbReference type="RefSeq" id="WP_181267207.1">
    <property type="nucleotide sequence ID" value="NZ_BAAAGB010000001.1"/>
</dbReference>
<dbReference type="EMBL" id="VDES01000002">
    <property type="protein sequence ID" value="MBA1374351.1"/>
    <property type="molecule type" value="Genomic_DNA"/>
</dbReference>
<name>A0A7V8RD84_9SPHN</name>
<organism evidence="2 3">
    <name type="scientific">Sphingomonas ursincola</name>
    <dbReference type="NCBI Taxonomy" id="56361"/>
    <lineage>
        <taxon>Bacteria</taxon>
        <taxon>Pseudomonadati</taxon>
        <taxon>Pseudomonadota</taxon>
        <taxon>Alphaproteobacteria</taxon>
        <taxon>Sphingomonadales</taxon>
        <taxon>Sphingomonadaceae</taxon>
        <taxon>Sphingomonas</taxon>
    </lineage>
</organism>
<evidence type="ECO:0000259" key="1">
    <source>
        <dbReference type="Pfam" id="PF18557"/>
    </source>
</evidence>